<sequence length="327" mass="37465">MSRKVLTGNAKHQIHVVFDRQKDDVHAMSLTRGTNNHLSPTEDDVGPLRECMEELNKLIGLHQIKDFVREIYAWLEIGKRRKAAGLLAEQQVLHMIFAGNPGTGKTTVARILSHLLREMGVLTKGHLVEVERADLVGEYIGHTAQKTREHVRKALGGILFIDEAYSLARGGDKDFGKEAIDTMVKSMEDYKNDFVLILAGYSEEMEFFLHSNPGLPSRFPIRLSFPDFMIDELMLIAELMVKEKQYRFSMAAKEKLRAHLKREMQQNSAHFGNARYVRNIIEQAIRLQAVRLLSSKYVNRDDLMTLRGEDFQLDESAKKTAVYSWYN</sequence>
<dbReference type="GO" id="GO:0005524">
    <property type="term" value="F:ATP binding"/>
    <property type="evidence" value="ECO:0007669"/>
    <property type="project" value="UniProtKB-KW"/>
</dbReference>
<dbReference type="RefSeq" id="WP_131925053.1">
    <property type="nucleotide sequence ID" value="NZ_SMAG01000005.1"/>
</dbReference>
<protein>
    <submittedName>
        <fullName evidence="5">Stage V sporulation protein K</fullName>
    </submittedName>
</protein>
<dbReference type="OrthoDB" id="9806903at2"/>
<dbReference type="Pfam" id="PF17866">
    <property type="entry name" value="AAA_lid_6"/>
    <property type="match status" value="1"/>
</dbReference>
<dbReference type="AlphaFoldDB" id="A0A4R3L4W4"/>
<accession>A0A4R3L4W4</accession>
<organism evidence="5 6">
    <name type="scientific">Hazenella coriacea</name>
    <dbReference type="NCBI Taxonomy" id="1179467"/>
    <lineage>
        <taxon>Bacteria</taxon>
        <taxon>Bacillati</taxon>
        <taxon>Bacillota</taxon>
        <taxon>Bacilli</taxon>
        <taxon>Bacillales</taxon>
        <taxon>Thermoactinomycetaceae</taxon>
        <taxon>Hazenella</taxon>
    </lineage>
</organism>
<name>A0A4R3L4W4_9BACL</name>
<dbReference type="InterPro" id="IPR003593">
    <property type="entry name" value="AAA+_ATPase"/>
</dbReference>
<evidence type="ECO:0000313" key="5">
    <source>
        <dbReference type="EMBL" id="TCS93810.1"/>
    </source>
</evidence>
<dbReference type="Gene3D" id="1.10.8.60">
    <property type="match status" value="1"/>
</dbReference>
<dbReference type="InterPro" id="IPR041627">
    <property type="entry name" value="AAA_lid_6"/>
</dbReference>
<dbReference type="EMBL" id="SMAG01000005">
    <property type="protein sequence ID" value="TCS93810.1"/>
    <property type="molecule type" value="Genomic_DNA"/>
</dbReference>
<dbReference type="InterPro" id="IPR050773">
    <property type="entry name" value="CbxX/CfxQ_RuBisCO_ESX"/>
</dbReference>
<dbReference type="FunFam" id="3.40.50.300:FF:000216">
    <property type="entry name" value="Type VII secretion ATPase EccA"/>
    <property type="match status" value="1"/>
</dbReference>
<comment type="similarity">
    <text evidence="1">Belongs to the CbxX/CfxQ family.</text>
</comment>
<feature type="domain" description="AAA+ ATPase" evidence="4">
    <location>
        <begin position="91"/>
        <end position="227"/>
    </location>
</feature>
<evidence type="ECO:0000256" key="1">
    <source>
        <dbReference type="ARBA" id="ARBA00010378"/>
    </source>
</evidence>
<keyword evidence="6" id="KW-1185">Reference proteome</keyword>
<dbReference type="Pfam" id="PF00004">
    <property type="entry name" value="AAA"/>
    <property type="match status" value="1"/>
</dbReference>
<dbReference type="InterPro" id="IPR003959">
    <property type="entry name" value="ATPase_AAA_core"/>
</dbReference>
<dbReference type="SUPFAM" id="SSF52540">
    <property type="entry name" value="P-loop containing nucleoside triphosphate hydrolases"/>
    <property type="match status" value="1"/>
</dbReference>
<dbReference type="PANTHER" id="PTHR43392:SF2">
    <property type="entry name" value="AAA-TYPE ATPASE FAMILY PROTEIN _ ANKYRIN REPEAT FAMILY PROTEIN"/>
    <property type="match status" value="1"/>
</dbReference>
<dbReference type="CDD" id="cd00009">
    <property type="entry name" value="AAA"/>
    <property type="match status" value="1"/>
</dbReference>
<dbReference type="NCBIfam" id="TIGR02881">
    <property type="entry name" value="spore_V_K"/>
    <property type="match status" value="1"/>
</dbReference>
<dbReference type="InterPro" id="IPR027417">
    <property type="entry name" value="P-loop_NTPase"/>
</dbReference>
<dbReference type="SMART" id="SM00382">
    <property type="entry name" value="AAA"/>
    <property type="match status" value="1"/>
</dbReference>
<keyword evidence="3" id="KW-0067">ATP-binding</keyword>
<evidence type="ECO:0000256" key="2">
    <source>
        <dbReference type="ARBA" id="ARBA00022741"/>
    </source>
</evidence>
<gene>
    <name evidence="5" type="ORF">EDD58_10517</name>
</gene>
<evidence type="ECO:0000256" key="3">
    <source>
        <dbReference type="ARBA" id="ARBA00022840"/>
    </source>
</evidence>
<proteinExistence type="inferred from homology"/>
<evidence type="ECO:0000313" key="6">
    <source>
        <dbReference type="Proteomes" id="UP000294937"/>
    </source>
</evidence>
<dbReference type="PANTHER" id="PTHR43392">
    <property type="entry name" value="AAA-TYPE ATPASE FAMILY PROTEIN / ANKYRIN REPEAT FAMILY PROTEIN"/>
    <property type="match status" value="1"/>
</dbReference>
<dbReference type="GO" id="GO:0016887">
    <property type="term" value="F:ATP hydrolysis activity"/>
    <property type="evidence" value="ECO:0007669"/>
    <property type="project" value="InterPro"/>
</dbReference>
<dbReference type="InterPro" id="IPR000641">
    <property type="entry name" value="CbxX/CfxQ"/>
</dbReference>
<keyword evidence="2" id="KW-0547">Nucleotide-binding</keyword>
<dbReference type="Proteomes" id="UP000294937">
    <property type="component" value="Unassembled WGS sequence"/>
</dbReference>
<reference evidence="5 6" key="1">
    <citation type="submission" date="2019-03" db="EMBL/GenBank/DDBJ databases">
        <title>Genomic Encyclopedia of Type Strains, Phase IV (KMG-IV): sequencing the most valuable type-strain genomes for metagenomic binning, comparative biology and taxonomic classification.</title>
        <authorList>
            <person name="Goeker M."/>
        </authorList>
    </citation>
    <scope>NUCLEOTIDE SEQUENCE [LARGE SCALE GENOMIC DNA]</scope>
    <source>
        <strain evidence="5 6">DSM 45707</strain>
    </source>
</reference>
<dbReference type="Gene3D" id="3.40.50.300">
    <property type="entry name" value="P-loop containing nucleotide triphosphate hydrolases"/>
    <property type="match status" value="1"/>
</dbReference>
<dbReference type="InterPro" id="IPR014232">
    <property type="entry name" value="Spore_V_K"/>
</dbReference>
<evidence type="ECO:0000259" key="4">
    <source>
        <dbReference type="SMART" id="SM00382"/>
    </source>
</evidence>
<dbReference type="PRINTS" id="PR00819">
    <property type="entry name" value="CBXCFQXSUPER"/>
</dbReference>
<comment type="caution">
    <text evidence="5">The sequence shown here is derived from an EMBL/GenBank/DDBJ whole genome shotgun (WGS) entry which is preliminary data.</text>
</comment>